<dbReference type="Pfam" id="PF13443">
    <property type="entry name" value="HTH_26"/>
    <property type="match status" value="1"/>
</dbReference>
<name>A0ABU7SZV4_9LACO</name>
<evidence type="ECO:0000259" key="1">
    <source>
        <dbReference type="PROSITE" id="PS50943"/>
    </source>
</evidence>
<dbReference type="PROSITE" id="PS50943">
    <property type="entry name" value="HTH_CROC1"/>
    <property type="match status" value="1"/>
</dbReference>
<organism evidence="2 3">
    <name type="scientific">Schleiferilactobacillus harbinensis</name>
    <dbReference type="NCBI Taxonomy" id="304207"/>
    <lineage>
        <taxon>Bacteria</taxon>
        <taxon>Bacillati</taxon>
        <taxon>Bacillota</taxon>
        <taxon>Bacilli</taxon>
        <taxon>Lactobacillales</taxon>
        <taxon>Lactobacillaceae</taxon>
        <taxon>Schleiferilactobacillus</taxon>
    </lineage>
</organism>
<evidence type="ECO:0000313" key="2">
    <source>
        <dbReference type="EMBL" id="MEE6715852.1"/>
    </source>
</evidence>
<dbReference type="RefSeq" id="WP_331243790.1">
    <property type="nucleotide sequence ID" value="NZ_JAQSGJ010000021.1"/>
</dbReference>
<evidence type="ECO:0000313" key="3">
    <source>
        <dbReference type="Proteomes" id="UP001330016"/>
    </source>
</evidence>
<feature type="domain" description="HTH cro/C1-type" evidence="1">
    <location>
        <begin position="6"/>
        <end position="61"/>
    </location>
</feature>
<dbReference type="InterPro" id="IPR001387">
    <property type="entry name" value="Cro/C1-type_HTH"/>
</dbReference>
<dbReference type="Proteomes" id="UP001330016">
    <property type="component" value="Unassembled WGS sequence"/>
</dbReference>
<proteinExistence type="predicted"/>
<dbReference type="EMBL" id="JAQSGK010000021">
    <property type="protein sequence ID" value="MEE6715852.1"/>
    <property type="molecule type" value="Genomic_DNA"/>
</dbReference>
<dbReference type="Gene3D" id="1.10.260.40">
    <property type="entry name" value="lambda repressor-like DNA-binding domains"/>
    <property type="match status" value="1"/>
</dbReference>
<protein>
    <submittedName>
        <fullName evidence="2">Helix-turn-helix transcriptional regulator</fullName>
    </submittedName>
</protein>
<dbReference type="SUPFAM" id="SSF47413">
    <property type="entry name" value="lambda repressor-like DNA-binding domains"/>
    <property type="match status" value="1"/>
</dbReference>
<dbReference type="SMART" id="SM00530">
    <property type="entry name" value="HTH_XRE"/>
    <property type="match status" value="1"/>
</dbReference>
<reference evidence="2 3" key="1">
    <citation type="submission" date="2023-02" db="EMBL/GenBank/DDBJ databases">
        <title>The predominant lactic acid bacteria and yeasts involved in the spontaneous fermentation of millet during the production of the traditional porridge Hausa koko in Ghana.</title>
        <authorList>
            <person name="Atter A."/>
            <person name="Diaz M."/>
        </authorList>
    </citation>
    <scope>NUCLEOTIDE SEQUENCE [LARGE SCALE GENOMIC DNA]</scope>
    <source>
        <strain evidence="2 3">FI11640</strain>
    </source>
</reference>
<gene>
    <name evidence="2" type="ORF">PS435_08270</name>
</gene>
<accession>A0ABU7SZV4</accession>
<comment type="caution">
    <text evidence="2">The sequence shown here is derived from an EMBL/GenBank/DDBJ whole genome shotgun (WGS) entry which is preliminary data.</text>
</comment>
<sequence>MIVFKLRDLLEEQGVSINQLSKDININRASLTAIANNEVKMVQLSTLQALSKYFKVPLDELMVDDSDIVKIGLSLSHTTDENFGGQIIFSYGDDSQTVPVTLTAQKIKERLFGLFFQIKNEKSGQHINNPARQEVMDAASLMKQQTMGAKIVDGWASALTSFEHHSNSFWDSTSTSVHLIFIDTVFEGALSGIYQAAKLDNDAPLVLPSSHEVTPEFDGNTTEYDKKIIFNIDFSG</sequence>
<dbReference type="InterPro" id="IPR010982">
    <property type="entry name" value="Lambda_DNA-bd_dom_sf"/>
</dbReference>
<keyword evidence="3" id="KW-1185">Reference proteome</keyword>